<protein>
    <submittedName>
        <fullName evidence="3">Uncharacterized protein</fullName>
    </submittedName>
</protein>
<proteinExistence type="predicted"/>
<feature type="signal peptide" evidence="2">
    <location>
        <begin position="1"/>
        <end position="24"/>
    </location>
</feature>
<evidence type="ECO:0000313" key="5">
    <source>
        <dbReference type="Proteomes" id="UP000663869"/>
    </source>
</evidence>
<keyword evidence="1" id="KW-1133">Transmembrane helix</keyword>
<gene>
    <name evidence="3" type="ORF">FME351_LOCUS19923</name>
    <name evidence="4" type="ORF">TSG867_LOCUS32374</name>
</gene>
<reference evidence="3" key="1">
    <citation type="submission" date="2021-02" db="EMBL/GenBank/DDBJ databases">
        <authorList>
            <person name="Nowell W R."/>
        </authorList>
    </citation>
    <scope>NUCLEOTIDE SEQUENCE</scope>
</reference>
<evidence type="ECO:0000313" key="4">
    <source>
        <dbReference type="EMBL" id="CAF4680933.1"/>
    </source>
</evidence>
<sequence length="157" mass="17801">FIMLFDSSLSLTLILLIFLPTILTIPTADQQQQHRYRRGVINFFSDVNEPEIKADHGSSINMGGNTGDPNGKNTRDPWLHMVKHQTGRVVQGGTDLVLTPINWFTNLINNWPLYLICMTIIMCLLAFFYCTCKAGIMKNFLVRGQSIPLPFTNVLKQ</sequence>
<accession>A0A818KE90</accession>
<organism evidence="3 5">
    <name type="scientific">Rotaria socialis</name>
    <dbReference type="NCBI Taxonomy" id="392032"/>
    <lineage>
        <taxon>Eukaryota</taxon>
        <taxon>Metazoa</taxon>
        <taxon>Spiralia</taxon>
        <taxon>Gnathifera</taxon>
        <taxon>Rotifera</taxon>
        <taxon>Eurotatoria</taxon>
        <taxon>Bdelloidea</taxon>
        <taxon>Philodinida</taxon>
        <taxon>Philodinidae</taxon>
        <taxon>Rotaria</taxon>
    </lineage>
</organism>
<dbReference type="AlphaFoldDB" id="A0A818KE90"/>
<keyword evidence="2" id="KW-0732">Signal</keyword>
<dbReference type="EMBL" id="CAJNYU010002515">
    <property type="protein sequence ID" value="CAF3560314.1"/>
    <property type="molecule type" value="Genomic_DNA"/>
</dbReference>
<evidence type="ECO:0000313" key="3">
    <source>
        <dbReference type="EMBL" id="CAF3560314.1"/>
    </source>
</evidence>
<evidence type="ECO:0000256" key="1">
    <source>
        <dbReference type="SAM" id="Phobius"/>
    </source>
</evidence>
<dbReference type="Proteomes" id="UP000663862">
    <property type="component" value="Unassembled WGS sequence"/>
</dbReference>
<name>A0A818KE90_9BILA</name>
<dbReference type="Proteomes" id="UP000663869">
    <property type="component" value="Unassembled WGS sequence"/>
</dbReference>
<feature type="chain" id="PRO_5036233423" evidence="2">
    <location>
        <begin position="25"/>
        <end position="157"/>
    </location>
</feature>
<keyword evidence="1" id="KW-0472">Membrane</keyword>
<keyword evidence="1" id="KW-0812">Transmembrane</keyword>
<evidence type="ECO:0000256" key="2">
    <source>
        <dbReference type="SAM" id="SignalP"/>
    </source>
</evidence>
<feature type="transmembrane region" description="Helical" evidence="1">
    <location>
        <begin position="111"/>
        <end position="130"/>
    </location>
</feature>
<feature type="non-terminal residue" evidence="3">
    <location>
        <position position="1"/>
    </location>
</feature>
<comment type="caution">
    <text evidence="3">The sequence shown here is derived from an EMBL/GenBank/DDBJ whole genome shotgun (WGS) entry which is preliminary data.</text>
</comment>
<dbReference type="EMBL" id="CAJOBQ010007277">
    <property type="protein sequence ID" value="CAF4680933.1"/>
    <property type="molecule type" value="Genomic_DNA"/>
</dbReference>